<dbReference type="InterPro" id="IPR050613">
    <property type="entry name" value="Sec_Metabolite_Reg"/>
</dbReference>
<dbReference type="PANTHER" id="PTHR31001">
    <property type="entry name" value="UNCHARACTERIZED TRANSCRIPTIONAL REGULATORY PROTEIN"/>
    <property type="match status" value="1"/>
</dbReference>
<organism evidence="4 5">
    <name type="scientific">Apiospora saccharicola</name>
    <dbReference type="NCBI Taxonomy" id="335842"/>
    <lineage>
        <taxon>Eukaryota</taxon>
        <taxon>Fungi</taxon>
        <taxon>Dikarya</taxon>
        <taxon>Ascomycota</taxon>
        <taxon>Pezizomycotina</taxon>
        <taxon>Sordariomycetes</taxon>
        <taxon>Xylariomycetidae</taxon>
        <taxon>Amphisphaeriales</taxon>
        <taxon>Apiosporaceae</taxon>
        <taxon>Apiospora</taxon>
    </lineage>
</organism>
<evidence type="ECO:0000256" key="3">
    <source>
        <dbReference type="SAM" id="MobiDB-lite"/>
    </source>
</evidence>
<reference evidence="4 5" key="1">
    <citation type="submission" date="2023-01" db="EMBL/GenBank/DDBJ databases">
        <title>Analysis of 21 Apiospora genomes using comparative genomics revels a genus with tremendous synthesis potential of carbohydrate active enzymes and secondary metabolites.</title>
        <authorList>
            <person name="Sorensen T."/>
        </authorList>
    </citation>
    <scope>NUCLEOTIDE SEQUENCE [LARGE SCALE GENOMIC DNA]</scope>
    <source>
        <strain evidence="4 5">CBS 83171</strain>
    </source>
</reference>
<sequence length="618" mass="67855">MPDLHDRLVHLERLVMSQKTGPPSVPTPPDVVSNSVGNSGSTHNTPDGGRSECGSMHISATELSYVGSDHWAAIADSIADLRDYVDRGEHLKSVESPDQISREGDSCGKTVGRSSRALLLYGCQPGSRAEILAAMPPKPVVDRYYEAFWANPTETPVIWLGLLFGMICLAVITSGVSEISYGSDTDNTILPVNIYREKTAQCLVAGEYTKCGPYVLETMIHYVYIEFLLSPDADHDLWFLLALEVNTAMRMGYHREPSNFPALTPSNAKCAAACGMGMPRMVAESQCDTGEPRNLNDADLEAGTTELPTSRPETEYTTSTGVIARRRLLVVLGKISDLIGGVKACTYDEVMRVDQALHQAAATIPQPLQMKPITVSITESPQVIMSRVFLGHLFYKGQLLLHQRFLHLKSSSLNEDTFAYSRKACLEASLGSLQLQKDLDEETRPGGQLDTLRWRVTSIMNHQFLTATMTLCSLLHRGNTFERRDVIISALRGARDIWTRTIATSKEAQRATDTIGFVLAKVGEARETPVLSLHRTLLSARSSRDNFNDVVSAQDTTLNTDTGFSAGTTGNMLPPFWGTFPTSTLQENLDIDMGMDFVGPGAQALHTWMEMNWPTGDT</sequence>
<dbReference type="PANTHER" id="PTHR31001:SF74">
    <property type="entry name" value="ZN(II)2CYS6 TRANSCRIPTION FACTOR (EUROFUNG)"/>
    <property type="match status" value="1"/>
</dbReference>
<dbReference type="CDD" id="cd12148">
    <property type="entry name" value="fungal_TF_MHR"/>
    <property type="match status" value="1"/>
</dbReference>
<comment type="subcellular location">
    <subcellularLocation>
        <location evidence="1">Nucleus</location>
    </subcellularLocation>
</comment>
<comment type="caution">
    <text evidence="4">The sequence shown here is derived from an EMBL/GenBank/DDBJ whole genome shotgun (WGS) entry which is preliminary data.</text>
</comment>
<dbReference type="EMBL" id="JAQQWM010000006">
    <property type="protein sequence ID" value="KAK8059220.1"/>
    <property type="molecule type" value="Genomic_DNA"/>
</dbReference>
<dbReference type="Proteomes" id="UP001446871">
    <property type="component" value="Unassembled WGS sequence"/>
</dbReference>
<keyword evidence="5" id="KW-1185">Reference proteome</keyword>
<evidence type="ECO:0000256" key="2">
    <source>
        <dbReference type="ARBA" id="ARBA00023242"/>
    </source>
</evidence>
<feature type="region of interest" description="Disordered" evidence="3">
    <location>
        <begin position="17"/>
        <end position="52"/>
    </location>
</feature>
<protein>
    <submittedName>
        <fullName evidence="4">Fungal-specific transcription factor</fullName>
    </submittedName>
</protein>
<keyword evidence="2" id="KW-0539">Nucleus</keyword>
<feature type="compositionally biased region" description="Low complexity" evidence="3">
    <location>
        <begin position="30"/>
        <end position="41"/>
    </location>
</feature>
<evidence type="ECO:0000256" key="1">
    <source>
        <dbReference type="ARBA" id="ARBA00004123"/>
    </source>
</evidence>
<proteinExistence type="predicted"/>
<feature type="region of interest" description="Disordered" evidence="3">
    <location>
        <begin position="286"/>
        <end position="316"/>
    </location>
</feature>
<evidence type="ECO:0000313" key="5">
    <source>
        <dbReference type="Proteomes" id="UP001446871"/>
    </source>
</evidence>
<evidence type="ECO:0000313" key="4">
    <source>
        <dbReference type="EMBL" id="KAK8059220.1"/>
    </source>
</evidence>
<name>A0ABR1UJX8_9PEZI</name>
<gene>
    <name evidence="4" type="ORF">PG996_009150</name>
</gene>
<accession>A0ABR1UJX8</accession>